<feature type="region of interest" description="Disordered" evidence="1">
    <location>
        <begin position="272"/>
        <end position="292"/>
    </location>
</feature>
<feature type="compositionally biased region" description="Low complexity" evidence="1">
    <location>
        <begin position="112"/>
        <end position="132"/>
    </location>
</feature>
<evidence type="ECO:0000313" key="2">
    <source>
        <dbReference type="EMBL" id="CAG8978891.1"/>
    </source>
</evidence>
<evidence type="ECO:0000256" key="1">
    <source>
        <dbReference type="SAM" id="MobiDB-lite"/>
    </source>
</evidence>
<feature type="compositionally biased region" description="Basic and acidic residues" evidence="1">
    <location>
        <begin position="45"/>
        <end position="58"/>
    </location>
</feature>
<protein>
    <recommendedName>
        <fullName evidence="4">LipA and NB-ARC domain protein</fullName>
    </recommendedName>
</protein>
<feature type="compositionally biased region" description="Polar residues" evidence="1">
    <location>
        <begin position="190"/>
        <end position="204"/>
    </location>
</feature>
<gene>
    <name evidence="2" type="ORF">HYALB_00005228</name>
</gene>
<dbReference type="AlphaFoldDB" id="A0A9N9LWQ4"/>
<feature type="compositionally biased region" description="Polar residues" evidence="1">
    <location>
        <begin position="281"/>
        <end position="292"/>
    </location>
</feature>
<evidence type="ECO:0000313" key="3">
    <source>
        <dbReference type="Proteomes" id="UP000701801"/>
    </source>
</evidence>
<organism evidence="2 3">
    <name type="scientific">Hymenoscyphus albidus</name>
    <dbReference type="NCBI Taxonomy" id="595503"/>
    <lineage>
        <taxon>Eukaryota</taxon>
        <taxon>Fungi</taxon>
        <taxon>Dikarya</taxon>
        <taxon>Ascomycota</taxon>
        <taxon>Pezizomycotina</taxon>
        <taxon>Leotiomycetes</taxon>
        <taxon>Helotiales</taxon>
        <taxon>Helotiaceae</taxon>
        <taxon>Hymenoscyphus</taxon>
    </lineage>
</organism>
<feature type="region of interest" description="Disordered" evidence="1">
    <location>
        <begin position="1"/>
        <end position="225"/>
    </location>
</feature>
<feature type="compositionally biased region" description="Polar residues" evidence="1">
    <location>
        <begin position="62"/>
        <end position="77"/>
    </location>
</feature>
<feature type="compositionally biased region" description="Polar residues" evidence="1">
    <location>
        <begin position="318"/>
        <end position="350"/>
    </location>
</feature>
<sequence length="833" mass="91885">MSINRKPIPTGPPPPYCENGFNETHPRHDDDGFEQEQQQQQQQPLREDGRQRRWDGEMWRQPLSQLENWSQSQLENWNQRQAANNNRPVPVAFTELPENQPFPQRPVPVPAQNPQSFPNSPNGSSGSFPQQPTGEPSYRYLSFPKSPAQNKFSPTTDHHQPSPTTEQYHYASSEARSPSLQPPSRDHEVTQQPSATHQSSTPPLTESRIRDSDSSVSTQFKVQRKPLRSYKSSPAVNTLAQQGGAVSADTQRAWDVQAEKLIRNNTFNVTPLPQRVPVDSQGKQQFQRNDQSYPIQELERPDLSVKTSIPSRMMDSNPYLSPSTAGGSNLSVSAPNTRPSTASSSVNFGESTNSLSTTITSTDATITETSSTTKTKFNPGAAVQDAFREARHFAGGLIHHPATSTKHFSILRHSHGLVFYQGPNTSLTISLFASEPMPETRRIYLQPKGWSGGTGMRIKQFVGARKNWLDVTPNLCISAEQLNPRDERAWQRDIKSFNKRREKTKKIQKHFLRETTVIRIPSDAGDGYFQLILCLDGVKQKVLCTSPTFRLLSLSTSPSSMRGASLSTIPMEMGIKAVEIYAAKVAGPAAMLAQSKILNKATKASEKFGVLNKASKVQEKVEKVGKHVPKGFLEKAAEMVEGASGADDAKPKDGAYLLLGGEDISLTHGPLPPYPIHLTGQSSTAFHLPPPSSSSSSDDYDPLPLPLPLITLTHTPSTPTTKLYGHYFGWTRYQPTKHQLGTIDDEWHCSVISVLAPTATQLQRADFKSVNKKVCTVRIVDEVDTDLPVDVKVEVYVMGILAADEALVGSETNTPTVLTSSDSFPFYGDEKAG</sequence>
<dbReference type="EMBL" id="CAJVRM010000285">
    <property type="protein sequence ID" value="CAG8978891.1"/>
    <property type="molecule type" value="Genomic_DNA"/>
</dbReference>
<feature type="compositionally biased region" description="Polar residues" evidence="1">
    <location>
        <begin position="147"/>
        <end position="167"/>
    </location>
</feature>
<feature type="non-terminal residue" evidence="2">
    <location>
        <position position="833"/>
    </location>
</feature>
<dbReference type="OrthoDB" id="276388at2759"/>
<feature type="compositionally biased region" description="Low complexity" evidence="1">
    <location>
        <begin position="78"/>
        <end position="87"/>
    </location>
</feature>
<dbReference type="Proteomes" id="UP000701801">
    <property type="component" value="Unassembled WGS sequence"/>
</dbReference>
<reference evidence="2" key="1">
    <citation type="submission" date="2021-07" db="EMBL/GenBank/DDBJ databases">
        <authorList>
            <person name="Durling M."/>
        </authorList>
    </citation>
    <scope>NUCLEOTIDE SEQUENCE</scope>
</reference>
<comment type="caution">
    <text evidence="2">The sequence shown here is derived from an EMBL/GenBank/DDBJ whole genome shotgun (WGS) entry which is preliminary data.</text>
</comment>
<evidence type="ECO:0008006" key="4">
    <source>
        <dbReference type="Google" id="ProtNLM"/>
    </source>
</evidence>
<feature type="region of interest" description="Disordered" evidence="1">
    <location>
        <begin position="308"/>
        <end position="353"/>
    </location>
</feature>
<accession>A0A9N9LWQ4</accession>
<keyword evidence="3" id="KW-1185">Reference proteome</keyword>
<name>A0A9N9LWQ4_9HELO</name>
<proteinExistence type="predicted"/>